<dbReference type="EMBL" id="LAZR01009850">
    <property type="protein sequence ID" value="KKM70270.1"/>
    <property type="molecule type" value="Genomic_DNA"/>
</dbReference>
<proteinExistence type="predicted"/>
<organism evidence="1">
    <name type="scientific">marine sediment metagenome</name>
    <dbReference type="NCBI Taxonomy" id="412755"/>
    <lineage>
        <taxon>unclassified sequences</taxon>
        <taxon>metagenomes</taxon>
        <taxon>ecological metagenomes</taxon>
    </lineage>
</organism>
<sequence length="66" mass="7923">MNKQWMIASNNVAAQMRDWDGSLARFQYLDLIGLYETSWIVYPHTSDPIRSHREFGYPRQKDLTFR</sequence>
<gene>
    <name evidence="1" type="ORF">LCGC14_1442420</name>
</gene>
<reference evidence="1" key="1">
    <citation type="journal article" date="2015" name="Nature">
        <title>Complex archaea that bridge the gap between prokaryotes and eukaryotes.</title>
        <authorList>
            <person name="Spang A."/>
            <person name="Saw J.H."/>
            <person name="Jorgensen S.L."/>
            <person name="Zaremba-Niedzwiedzka K."/>
            <person name="Martijn J."/>
            <person name="Lind A.E."/>
            <person name="van Eijk R."/>
            <person name="Schleper C."/>
            <person name="Guy L."/>
            <person name="Ettema T.J."/>
        </authorList>
    </citation>
    <scope>NUCLEOTIDE SEQUENCE</scope>
</reference>
<evidence type="ECO:0000313" key="1">
    <source>
        <dbReference type="EMBL" id="KKM70270.1"/>
    </source>
</evidence>
<dbReference type="AlphaFoldDB" id="A0A0F9M0T7"/>
<accession>A0A0F9M0T7</accession>
<comment type="caution">
    <text evidence="1">The sequence shown here is derived from an EMBL/GenBank/DDBJ whole genome shotgun (WGS) entry which is preliminary data.</text>
</comment>
<name>A0A0F9M0T7_9ZZZZ</name>
<protein>
    <submittedName>
        <fullName evidence="1">Uncharacterized protein</fullName>
    </submittedName>
</protein>